<feature type="transmembrane region" description="Helical" evidence="5">
    <location>
        <begin position="222"/>
        <end position="245"/>
    </location>
</feature>
<dbReference type="GO" id="GO:0016020">
    <property type="term" value="C:membrane"/>
    <property type="evidence" value="ECO:0007669"/>
    <property type="project" value="UniProtKB-SubCell"/>
</dbReference>
<dbReference type="InterPro" id="IPR051784">
    <property type="entry name" value="Nod_factor_ABC_transporter"/>
</dbReference>
<evidence type="ECO:0000256" key="4">
    <source>
        <dbReference type="ARBA" id="ARBA00023136"/>
    </source>
</evidence>
<comment type="caution">
    <text evidence="7">The sequence shown here is derived from an EMBL/GenBank/DDBJ whole genome shotgun (WGS) entry which is preliminary data.</text>
</comment>
<comment type="subcellular location">
    <subcellularLocation>
        <location evidence="1">Membrane</location>
        <topology evidence="1">Multi-pass membrane protein</topology>
    </subcellularLocation>
</comment>
<evidence type="ECO:0000256" key="3">
    <source>
        <dbReference type="ARBA" id="ARBA00022989"/>
    </source>
</evidence>
<dbReference type="InterPro" id="IPR013525">
    <property type="entry name" value="ABC2_TM"/>
</dbReference>
<dbReference type="EMBL" id="JAGVSJ010000001">
    <property type="protein sequence ID" value="MBX8631097.1"/>
    <property type="molecule type" value="Genomic_DNA"/>
</dbReference>
<dbReference type="Proteomes" id="UP000716004">
    <property type="component" value="Unassembled WGS sequence"/>
</dbReference>
<feature type="transmembrane region" description="Helical" evidence="5">
    <location>
        <begin position="171"/>
        <end position="190"/>
    </location>
</feature>
<evidence type="ECO:0000313" key="7">
    <source>
        <dbReference type="EMBL" id="MBX8631097.1"/>
    </source>
</evidence>
<feature type="transmembrane region" description="Helical" evidence="5">
    <location>
        <begin position="58"/>
        <end position="78"/>
    </location>
</feature>
<keyword evidence="3 5" id="KW-1133">Transmembrane helix</keyword>
<dbReference type="AlphaFoldDB" id="A0A8J7YHY2"/>
<evidence type="ECO:0000259" key="6">
    <source>
        <dbReference type="Pfam" id="PF01061"/>
    </source>
</evidence>
<feature type="domain" description="ABC-2 type transporter transmembrane" evidence="6">
    <location>
        <begin position="32"/>
        <end position="214"/>
    </location>
</feature>
<dbReference type="Pfam" id="PF01061">
    <property type="entry name" value="ABC2_membrane"/>
    <property type="match status" value="1"/>
</dbReference>
<dbReference type="GO" id="GO:0140359">
    <property type="term" value="F:ABC-type transporter activity"/>
    <property type="evidence" value="ECO:0007669"/>
    <property type="project" value="InterPro"/>
</dbReference>
<proteinExistence type="predicted"/>
<keyword evidence="2 5" id="KW-0812">Transmembrane</keyword>
<sequence length="254" mass="28120">MAVDRNGVKRSRFNQFIASIYVNALYEMKNYPVVLFNTMLSPLSFLILIVFVSHGRLIGVAIEGGLIMSMFSAGTSLLSDMSHLKNDYKLQDMIVSSPASWQIYVFGMAVSEIAYSLPALAVLSVMAVYFIHVTPAGMLTLLGVFLLMFVASIALGYTFATFSSDIVQSFAFSRLISTLFSTITPVYYPITFIPLPYRYFAYLSPTTYAAELAQSAGGYIQLSAQAVFLDWLVLAGVTACLFLIARTKARWREN</sequence>
<keyword evidence="4 5" id="KW-0472">Membrane</keyword>
<evidence type="ECO:0000256" key="1">
    <source>
        <dbReference type="ARBA" id="ARBA00004141"/>
    </source>
</evidence>
<dbReference type="PANTHER" id="PTHR43229">
    <property type="entry name" value="NODULATION PROTEIN J"/>
    <property type="match status" value="1"/>
</dbReference>
<evidence type="ECO:0000313" key="9">
    <source>
        <dbReference type="Proteomes" id="UP000716004"/>
    </source>
</evidence>
<dbReference type="PANTHER" id="PTHR43229:SF3">
    <property type="entry name" value="ABC-TYPE MULTIDRUG TRANSPORT SYSTEM, PERMEASE COMPONENT"/>
    <property type="match status" value="1"/>
</dbReference>
<accession>A0A8J7YHY2</accession>
<evidence type="ECO:0000313" key="8">
    <source>
        <dbReference type="EMBL" id="MBX8643931.1"/>
    </source>
</evidence>
<feature type="transmembrane region" description="Helical" evidence="5">
    <location>
        <begin position="138"/>
        <end position="159"/>
    </location>
</feature>
<evidence type="ECO:0000256" key="2">
    <source>
        <dbReference type="ARBA" id="ARBA00022692"/>
    </source>
</evidence>
<feature type="transmembrane region" description="Helical" evidence="5">
    <location>
        <begin position="33"/>
        <end position="52"/>
    </location>
</feature>
<feature type="transmembrane region" description="Helical" evidence="5">
    <location>
        <begin position="99"/>
        <end position="132"/>
    </location>
</feature>
<organism evidence="7 9">
    <name type="scientific">Candidatus Sysuiplasma superficiale</name>
    <dbReference type="NCBI Taxonomy" id="2823368"/>
    <lineage>
        <taxon>Archaea</taxon>
        <taxon>Methanobacteriati</taxon>
        <taxon>Thermoplasmatota</taxon>
        <taxon>Thermoplasmata</taxon>
        <taxon>Candidatus Sysuiplasmatales</taxon>
        <taxon>Candidatus Sysuiplasmataceae</taxon>
        <taxon>Candidatus Sysuiplasma</taxon>
    </lineage>
</organism>
<name>A0A8J7YHY2_9ARCH</name>
<evidence type="ECO:0000256" key="5">
    <source>
        <dbReference type="SAM" id="Phobius"/>
    </source>
</evidence>
<protein>
    <submittedName>
        <fullName evidence="7">ABC transporter permease</fullName>
    </submittedName>
</protein>
<gene>
    <name evidence="7" type="ORF">J9259_01035</name>
    <name evidence="8" type="ORF">KIY12_04320</name>
</gene>
<reference evidence="7" key="1">
    <citation type="submission" date="2021-04" db="EMBL/GenBank/DDBJ databases">
        <title>Genomic insights into ecological role and evolution of a novel Thermoplasmata order Candidatus Sysuiplasmatales.</title>
        <authorList>
            <person name="Yuan Y."/>
        </authorList>
    </citation>
    <scope>NUCLEOTIDE SEQUENCE</scope>
    <source>
        <strain evidence="8">TUT19-bin139</strain>
        <strain evidence="7">YP2-bin.285</strain>
    </source>
</reference>
<dbReference type="EMBL" id="JAHEAC010000029">
    <property type="protein sequence ID" value="MBX8643931.1"/>
    <property type="molecule type" value="Genomic_DNA"/>
</dbReference>
<dbReference type="Proteomes" id="UP000750197">
    <property type="component" value="Unassembled WGS sequence"/>
</dbReference>